<organism evidence="2 3">
    <name type="scientific">Penicillium cf. griseofulvum</name>
    <dbReference type="NCBI Taxonomy" id="2972120"/>
    <lineage>
        <taxon>Eukaryota</taxon>
        <taxon>Fungi</taxon>
        <taxon>Dikarya</taxon>
        <taxon>Ascomycota</taxon>
        <taxon>Pezizomycotina</taxon>
        <taxon>Eurotiomycetes</taxon>
        <taxon>Eurotiomycetidae</taxon>
        <taxon>Eurotiales</taxon>
        <taxon>Aspergillaceae</taxon>
        <taxon>Penicillium</taxon>
    </lineage>
</organism>
<feature type="region of interest" description="Disordered" evidence="1">
    <location>
        <begin position="583"/>
        <end position="647"/>
    </location>
</feature>
<dbReference type="PANTHER" id="PTHR15992">
    <property type="entry name" value="HOLLIDAY JUNCTION RECOGNITION PROTEIN"/>
    <property type="match status" value="1"/>
</dbReference>
<comment type="caution">
    <text evidence="2">The sequence shown here is derived from an EMBL/GenBank/DDBJ whole genome shotgun (WGS) entry which is preliminary data.</text>
</comment>
<dbReference type="InterPro" id="IPR009072">
    <property type="entry name" value="Histone-fold"/>
</dbReference>
<feature type="compositionally biased region" description="Polar residues" evidence="1">
    <location>
        <begin position="210"/>
        <end position="223"/>
    </location>
</feature>
<evidence type="ECO:0000313" key="3">
    <source>
        <dbReference type="Proteomes" id="UP001150879"/>
    </source>
</evidence>
<feature type="region of interest" description="Disordered" evidence="1">
    <location>
        <begin position="1"/>
        <end position="47"/>
    </location>
</feature>
<dbReference type="PANTHER" id="PTHR15992:SF5">
    <property type="entry name" value="HOLLIDAY JUNCTION RECOGNITION PROTEIN"/>
    <property type="match status" value="1"/>
</dbReference>
<evidence type="ECO:0000256" key="1">
    <source>
        <dbReference type="SAM" id="MobiDB-lite"/>
    </source>
</evidence>
<dbReference type="InterPro" id="IPR018465">
    <property type="entry name" value="Scm3/HJURP"/>
</dbReference>
<protein>
    <submittedName>
        <fullName evidence="2">Uncharacterized protein</fullName>
    </submittedName>
</protein>
<evidence type="ECO:0000313" key="2">
    <source>
        <dbReference type="EMBL" id="KAJ5210055.1"/>
    </source>
</evidence>
<feature type="compositionally biased region" description="Basic and acidic residues" evidence="1">
    <location>
        <begin position="138"/>
        <end position="148"/>
    </location>
</feature>
<dbReference type="Pfam" id="PF10384">
    <property type="entry name" value="Scm3"/>
    <property type="match status" value="1"/>
</dbReference>
<dbReference type="EMBL" id="JAPQKP010000001">
    <property type="protein sequence ID" value="KAJ5210055.1"/>
    <property type="molecule type" value="Genomic_DNA"/>
</dbReference>
<feature type="compositionally biased region" description="Basic and acidic residues" evidence="1">
    <location>
        <begin position="107"/>
        <end position="123"/>
    </location>
</feature>
<dbReference type="Gene3D" id="1.10.20.10">
    <property type="entry name" value="Histone, subunit A"/>
    <property type="match status" value="1"/>
</dbReference>
<reference evidence="2" key="2">
    <citation type="journal article" date="2023" name="IMA Fungus">
        <title>Comparative genomic study of the Penicillium genus elucidates a diverse pangenome and 15 lateral gene transfer events.</title>
        <authorList>
            <person name="Petersen C."/>
            <person name="Sorensen T."/>
            <person name="Nielsen M.R."/>
            <person name="Sondergaard T.E."/>
            <person name="Sorensen J.L."/>
            <person name="Fitzpatrick D.A."/>
            <person name="Frisvad J.C."/>
            <person name="Nielsen K.L."/>
        </authorList>
    </citation>
    <scope>NUCLEOTIDE SEQUENCE</scope>
    <source>
        <strain evidence="2">IBT 16849</strain>
    </source>
</reference>
<feature type="compositionally biased region" description="Acidic residues" evidence="1">
    <location>
        <begin position="585"/>
        <end position="602"/>
    </location>
</feature>
<feature type="compositionally biased region" description="Basic and acidic residues" evidence="1">
    <location>
        <begin position="394"/>
        <end position="410"/>
    </location>
</feature>
<name>A0A9W9MYS5_9EURO</name>
<dbReference type="GO" id="GO:0046982">
    <property type="term" value="F:protein heterodimerization activity"/>
    <property type="evidence" value="ECO:0007669"/>
    <property type="project" value="InterPro"/>
</dbReference>
<feature type="compositionally biased region" description="Acidic residues" evidence="1">
    <location>
        <begin position="344"/>
        <end position="357"/>
    </location>
</feature>
<dbReference type="Proteomes" id="UP001150879">
    <property type="component" value="Unassembled WGS sequence"/>
</dbReference>
<feature type="compositionally biased region" description="Low complexity" evidence="1">
    <location>
        <begin position="225"/>
        <end position="238"/>
    </location>
</feature>
<dbReference type="GO" id="GO:0042393">
    <property type="term" value="F:histone binding"/>
    <property type="evidence" value="ECO:0007669"/>
    <property type="project" value="InterPro"/>
</dbReference>
<feature type="region of interest" description="Disordered" evidence="1">
    <location>
        <begin position="89"/>
        <end position="158"/>
    </location>
</feature>
<keyword evidence="3" id="KW-1185">Reference proteome</keyword>
<feature type="region of interest" description="Disordered" evidence="1">
    <location>
        <begin position="170"/>
        <end position="428"/>
    </location>
</feature>
<dbReference type="GO" id="GO:0005634">
    <property type="term" value="C:nucleus"/>
    <property type="evidence" value="ECO:0007669"/>
    <property type="project" value="InterPro"/>
</dbReference>
<dbReference type="AlphaFoldDB" id="A0A9W9MYS5"/>
<reference evidence="2" key="1">
    <citation type="submission" date="2022-11" db="EMBL/GenBank/DDBJ databases">
        <authorList>
            <person name="Petersen C."/>
        </authorList>
    </citation>
    <scope>NUCLEOTIDE SEQUENCE</scope>
    <source>
        <strain evidence="2">IBT 16849</strain>
    </source>
</reference>
<accession>A0A9W9MYS5</accession>
<feature type="compositionally biased region" description="Acidic residues" evidence="1">
    <location>
        <begin position="610"/>
        <end position="620"/>
    </location>
</feature>
<gene>
    <name evidence="2" type="ORF">N7472_000194</name>
</gene>
<feature type="compositionally biased region" description="Basic residues" evidence="1">
    <location>
        <begin position="257"/>
        <end position="269"/>
    </location>
</feature>
<feature type="compositionally biased region" description="Basic and acidic residues" evidence="1">
    <location>
        <begin position="358"/>
        <end position="370"/>
    </location>
</feature>
<sequence length="647" mass="72154">MNDPDGSMDHSMHDNIERPAKRPCLSYTPDDEEVPEKFDLPAARAQNDSRLKSLFEGIFAKYSQDFTGVGDEIDLQTGDIVVDNGHLLGMRGEHDGGEPRSWLSQAEMERPKDSDAEDDNTKGEEEEFFSMASSPSRRSPDPPREESPSKQLQTDMDTSLDFVFTFKASGTKGLSPTTKEEHVSLPTNHIPASKPQDPLWAVPDLPPSFLTPTTETRKSNVSFTPPVRSSSPPGSGSVWALRRPRKPRTETKPKATPSKRRPAAKRKCHSSPVTRDWSFAAVPDGNESDDPLQDYEPSPSPSKIKIIRGKRRIPTKENDGSSTPSKRPAFVIEVGGPVDKPVDEPADDPVDDQDDNQEGGRETDDQHDEVPDAQLEEGCRESSNQINEVPEVWLEERSYEPSHQDNRVPEEQEQPQEGCGPSDQENEAAGLEHKNEVPFDHMVQGDSTPKATSITQALLSPMENTPSKRLPVTPDEAKLIVCMMHKQEKKASDVMHMLPGREYQTVWHWFYNHWTRRLANPPPLSAAWTQPELADLSRLSTQSDLTWGQIQSRFKGRSRHEVEFELLRAFVGEGFTSAMIGSMEEQAEPEEEQSETESDSTEDTAIKDEPDSDADMEEIKDEAGDSNPASEDSAQKAPEQLGIQEIT</sequence>
<proteinExistence type="predicted"/>
<feature type="compositionally biased region" description="Basic and acidic residues" evidence="1">
    <location>
        <begin position="7"/>
        <end position="20"/>
    </location>
</feature>